<evidence type="ECO:0000256" key="1">
    <source>
        <dbReference type="SAM" id="MobiDB-lite"/>
    </source>
</evidence>
<accession>A0A1L9NIN8</accession>
<sequence length="123" mass="13642">MPDFNNVNLIRHCQIPLARAALTPQIQRSLVNMDRIELEPEKKTSFTVFARPLGATLEEALRTRSSLAAGTPILEQMKSSPSDTCSKPRRHSPYRCIRGSSWATSWPTPPAGTQPRCGLSLEP</sequence>
<evidence type="ECO:0000313" key="2">
    <source>
        <dbReference type="EMBL" id="OJI89170.1"/>
    </source>
</evidence>
<gene>
    <name evidence="2" type="ORF">ASPTUDRAFT_35256</name>
</gene>
<organism evidence="2 3">
    <name type="scientific">Aspergillus tubingensis (strain CBS 134.48)</name>
    <dbReference type="NCBI Taxonomy" id="767770"/>
    <lineage>
        <taxon>Eukaryota</taxon>
        <taxon>Fungi</taxon>
        <taxon>Dikarya</taxon>
        <taxon>Ascomycota</taxon>
        <taxon>Pezizomycotina</taxon>
        <taxon>Eurotiomycetes</taxon>
        <taxon>Eurotiomycetidae</taxon>
        <taxon>Eurotiales</taxon>
        <taxon>Aspergillaceae</taxon>
        <taxon>Aspergillus</taxon>
        <taxon>Aspergillus subgen. Circumdati</taxon>
    </lineage>
</organism>
<protein>
    <submittedName>
        <fullName evidence="2">Uncharacterized protein</fullName>
    </submittedName>
</protein>
<feature type="region of interest" description="Disordered" evidence="1">
    <location>
        <begin position="99"/>
        <end position="123"/>
    </location>
</feature>
<dbReference type="OrthoDB" id="5328614at2759"/>
<dbReference type="AlphaFoldDB" id="A0A1L9NIN8"/>
<dbReference type="Proteomes" id="UP000184304">
    <property type="component" value="Unassembled WGS sequence"/>
</dbReference>
<proteinExistence type="predicted"/>
<dbReference type="EMBL" id="KV878178">
    <property type="protein sequence ID" value="OJI89170.1"/>
    <property type="molecule type" value="Genomic_DNA"/>
</dbReference>
<dbReference type="VEuPathDB" id="FungiDB:ASPTUDRAFT_35256"/>
<name>A0A1L9NIN8_ASPTC</name>
<keyword evidence="3" id="KW-1185">Reference proteome</keyword>
<evidence type="ECO:0000313" key="3">
    <source>
        <dbReference type="Proteomes" id="UP000184304"/>
    </source>
</evidence>
<reference evidence="3" key="1">
    <citation type="journal article" date="2017" name="Genome Biol.">
        <title>Comparative genomics reveals high biological diversity and specific adaptations in the industrially and medically important fungal genus Aspergillus.</title>
        <authorList>
            <person name="de Vries R.P."/>
            <person name="Riley R."/>
            <person name="Wiebenga A."/>
            <person name="Aguilar-Osorio G."/>
            <person name="Amillis S."/>
            <person name="Uchima C.A."/>
            <person name="Anderluh G."/>
            <person name="Asadollahi M."/>
            <person name="Askin M."/>
            <person name="Barry K."/>
            <person name="Battaglia E."/>
            <person name="Bayram O."/>
            <person name="Benocci T."/>
            <person name="Braus-Stromeyer S.A."/>
            <person name="Caldana C."/>
            <person name="Canovas D."/>
            <person name="Cerqueira G.C."/>
            <person name="Chen F."/>
            <person name="Chen W."/>
            <person name="Choi C."/>
            <person name="Clum A."/>
            <person name="Dos Santos R.A."/>
            <person name="Damasio A.R."/>
            <person name="Diallinas G."/>
            <person name="Emri T."/>
            <person name="Fekete E."/>
            <person name="Flipphi M."/>
            <person name="Freyberg S."/>
            <person name="Gallo A."/>
            <person name="Gournas C."/>
            <person name="Habgood R."/>
            <person name="Hainaut M."/>
            <person name="Harispe M.L."/>
            <person name="Henrissat B."/>
            <person name="Hilden K.S."/>
            <person name="Hope R."/>
            <person name="Hossain A."/>
            <person name="Karabika E."/>
            <person name="Karaffa L."/>
            <person name="Karanyi Z."/>
            <person name="Krasevec N."/>
            <person name="Kuo A."/>
            <person name="Kusch H."/>
            <person name="LaButti K."/>
            <person name="Lagendijk E.L."/>
            <person name="Lapidus A."/>
            <person name="Levasseur A."/>
            <person name="Lindquist E."/>
            <person name="Lipzen A."/>
            <person name="Logrieco A.F."/>
            <person name="MacCabe A."/>
            <person name="Maekelae M.R."/>
            <person name="Malavazi I."/>
            <person name="Melin P."/>
            <person name="Meyer V."/>
            <person name="Mielnichuk N."/>
            <person name="Miskei M."/>
            <person name="Molnar A.P."/>
            <person name="Mule G."/>
            <person name="Ngan C.Y."/>
            <person name="Orejas M."/>
            <person name="Orosz E."/>
            <person name="Ouedraogo J.P."/>
            <person name="Overkamp K.M."/>
            <person name="Park H.-S."/>
            <person name="Perrone G."/>
            <person name="Piumi F."/>
            <person name="Punt P.J."/>
            <person name="Ram A.F."/>
            <person name="Ramon A."/>
            <person name="Rauscher S."/>
            <person name="Record E."/>
            <person name="Riano-Pachon D.M."/>
            <person name="Robert V."/>
            <person name="Roehrig J."/>
            <person name="Ruller R."/>
            <person name="Salamov A."/>
            <person name="Salih N.S."/>
            <person name="Samson R.A."/>
            <person name="Sandor E."/>
            <person name="Sanguinetti M."/>
            <person name="Schuetze T."/>
            <person name="Sepcic K."/>
            <person name="Shelest E."/>
            <person name="Sherlock G."/>
            <person name="Sophianopoulou V."/>
            <person name="Squina F.M."/>
            <person name="Sun H."/>
            <person name="Susca A."/>
            <person name="Todd R.B."/>
            <person name="Tsang A."/>
            <person name="Unkles S.E."/>
            <person name="van de Wiele N."/>
            <person name="van Rossen-Uffink D."/>
            <person name="Oliveira J.V."/>
            <person name="Vesth T.C."/>
            <person name="Visser J."/>
            <person name="Yu J.-H."/>
            <person name="Zhou M."/>
            <person name="Andersen M.R."/>
            <person name="Archer D.B."/>
            <person name="Baker S.E."/>
            <person name="Benoit I."/>
            <person name="Brakhage A.A."/>
            <person name="Braus G.H."/>
            <person name="Fischer R."/>
            <person name="Frisvad J.C."/>
            <person name="Goldman G.H."/>
            <person name="Houbraken J."/>
            <person name="Oakley B."/>
            <person name="Pocsi I."/>
            <person name="Scazzocchio C."/>
            <person name="Seiboth B."/>
            <person name="vanKuyk P.A."/>
            <person name="Wortman J."/>
            <person name="Dyer P.S."/>
            <person name="Grigoriev I.V."/>
        </authorList>
    </citation>
    <scope>NUCLEOTIDE SEQUENCE [LARGE SCALE GENOMIC DNA]</scope>
    <source>
        <strain evidence="3">CBS 134.48</strain>
    </source>
</reference>